<dbReference type="Proteomes" id="UP001145114">
    <property type="component" value="Unassembled WGS sequence"/>
</dbReference>
<gene>
    <name evidence="1" type="ORF">EV182_001530</name>
</gene>
<protein>
    <submittedName>
        <fullName evidence="1">Uncharacterized protein</fullName>
    </submittedName>
</protein>
<name>A0ACC1HHU1_9FUNG</name>
<accession>A0ACC1HHU1</accession>
<evidence type="ECO:0000313" key="1">
    <source>
        <dbReference type="EMBL" id="KAJ1675303.1"/>
    </source>
</evidence>
<feature type="non-terminal residue" evidence="1">
    <location>
        <position position="1"/>
    </location>
</feature>
<reference evidence="1" key="1">
    <citation type="submission" date="2022-06" db="EMBL/GenBank/DDBJ databases">
        <title>Phylogenomic reconstructions and comparative analyses of Kickxellomycotina fungi.</title>
        <authorList>
            <person name="Reynolds N.K."/>
            <person name="Stajich J.E."/>
            <person name="Barry K."/>
            <person name="Grigoriev I.V."/>
            <person name="Crous P."/>
            <person name="Smith M.E."/>
        </authorList>
    </citation>
    <scope>NUCLEOTIDE SEQUENCE</scope>
    <source>
        <strain evidence="1">RSA 2271</strain>
    </source>
</reference>
<proteinExistence type="predicted"/>
<comment type="caution">
    <text evidence="1">The sequence shown here is derived from an EMBL/GenBank/DDBJ whole genome shotgun (WGS) entry which is preliminary data.</text>
</comment>
<keyword evidence="2" id="KW-1185">Reference proteome</keyword>
<dbReference type="EMBL" id="JAMZIH010005372">
    <property type="protein sequence ID" value="KAJ1675303.1"/>
    <property type="molecule type" value="Genomic_DNA"/>
</dbReference>
<organism evidence="1 2">
    <name type="scientific">Spiromyces aspiralis</name>
    <dbReference type="NCBI Taxonomy" id="68401"/>
    <lineage>
        <taxon>Eukaryota</taxon>
        <taxon>Fungi</taxon>
        <taxon>Fungi incertae sedis</taxon>
        <taxon>Zoopagomycota</taxon>
        <taxon>Kickxellomycotina</taxon>
        <taxon>Kickxellomycetes</taxon>
        <taxon>Kickxellales</taxon>
        <taxon>Kickxellaceae</taxon>
        <taxon>Spiromyces</taxon>
    </lineage>
</organism>
<sequence>DTTWKPLGGTRKGQGDPAVLFREAVERRDAEEAWWVWIANPAKAIPTRNSVAAVPATSDKEEVPVARGNSTRGGADDDDRALWIKWVQLLLGSGQVSAIHDARQLSESLAFAYRVIRVVAEYLRWLRATRIPVHAKDELDGIFAGVANASPPRSQVLPMRLDEGEYRMILDVLKFAAGQPGVAGTKVGLSTAEPPHETDVDLSGLGYALVREMPADGVRYNSHILNSMLSLCRDLGNVQTARDVLHAITGEYFGLDNLSLSSTPRDSIARPRRGWVVPNARSLELLLETIKASTPPELAASQCIGQVDGDTSKPLSLLLPEPSPATAGSKALTDSLVTKWRAVMADSVYRTMMLFGVSAGLETDLSLLQSQIVLFGLYARAGWVEQAMLAYEALSFTASLLKKHHWNSLLGHASSMGQWWVLDRVLHDALTHEVVPASRIFSQWYRLRLFDPEASRDGQAIDSIAQAEELLRKVTDQVLEYVDMLNPTVRADALAHLSRGLLALVSAVHGSSGGDATAVRLEDERSTVRDLPATTASQQVAKFTPAVVIKLANNIFRSISSKHWTVAGVEGMAVELCQIGRVEDAKQMIEHAYYQQHIPVSLRAINAVMSAFTAKGDPATAIQLFQWLQSNSGDGPELAGEASAHLPEEASTTPPDHPISASPPQLPLPNIHVYTAVMKAYITAGKYEDAVSVGQLLRSRQAEEDEAIAADITATAGGPKAPRWVDAVFYTTLIQALVRSKQTAEALYALEEMRERGIQPTVKTYTTLLSGFGRMGSEEGISLTRAIAYVDTHMSHALGNELTTAYYNALMEAYSRINEPWLAFQTWEVMKYRKVPPDNATASILIDTCGWSERLDWDSERTWPNNNQMRLSTGSSSSSGDSGSANCKASTSTDTSTATPAPSDFSSDSKSWVSRLLLTDQGAQDKREDPITYPFIYRLGSILHDFEQSGLKLNLNNYASLIESLIRSGAANDALNILIHELHAADESSQHIKLDKRILAHTRGMLQARKLTAQLEMLDQFIRENFPQEWYPEIVKWSTDPKIVGRSQK</sequence>
<evidence type="ECO:0000313" key="2">
    <source>
        <dbReference type="Proteomes" id="UP001145114"/>
    </source>
</evidence>